<evidence type="ECO:0000256" key="6">
    <source>
        <dbReference type="ARBA" id="ARBA00023136"/>
    </source>
</evidence>
<evidence type="ECO:0000256" key="8">
    <source>
        <dbReference type="HAMAP-Rule" id="MF_01148"/>
    </source>
</evidence>
<organism evidence="10 11">
    <name type="scientific">Microbacterium gilvum</name>
    <dbReference type="NCBI Taxonomy" id="1336204"/>
    <lineage>
        <taxon>Bacteria</taxon>
        <taxon>Bacillati</taxon>
        <taxon>Actinomycetota</taxon>
        <taxon>Actinomycetes</taxon>
        <taxon>Micrococcales</taxon>
        <taxon>Microbacteriaceae</taxon>
        <taxon>Microbacterium</taxon>
    </lineage>
</organism>
<gene>
    <name evidence="8 10" type="primary">lnt</name>
    <name evidence="10" type="ORF">GCM10023351_07160</name>
</gene>
<keyword evidence="2 8" id="KW-1003">Cell membrane</keyword>
<dbReference type="InterPro" id="IPR004563">
    <property type="entry name" value="Apolipo_AcylTrfase"/>
</dbReference>
<evidence type="ECO:0000313" key="10">
    <source>
        <dbReference type="EMBL" id="GAA4766469.1"/>
    </source>
</evidence>
<comment type="subcellular location">
    <subcellularLocation>
        <location evidence="1 8">Cell membrane</location>
        <topology evidence="1 8">Multi-pass membrane protein</topology>
    </subcellularLocation>
</comment>
<comment type="pathway">
    <text evidence="8">Protein modification; lipoprotein biosynthesis (N-acyl transfer).</text>
</comment>
<feature type="transmembrane region" description="Helical" evidence="8">
    <location>
        <begin position="32"/>
        <end position="47"/>
    </location>
</feature>
<dbReference type="HAMAP" id="MF_01148">
    <property type="entry name" value="Lnt"/>
    <property type="match status" value="1"/>
</dbReference>
<name>A0ABP8ZV07_9MICO</name>
<comment type="catalytic activity">
    <reaction evidence="8">
        <text>N-terminal S-1,2-diacyl-sn-glyceryl-L-cysteinyl-[lipoprotein] + a glycerophospholipid = N-acyl-S-1,2-diacyl-sn-glyceryl-L-cysteinyl-[lipoprotein] + a 2-acyl-sn-glycero-3-phospholipid + H(+)</text>
        <dbReference type="Rhea" id="RHEA:48228"/>
        <dbReference type="Rhea" id="RHEA-COMP:14681"/>
        <dbReference type="Rhea" id="RHEA-COMP:14684"/>
        <dbReference type="ChEBI" id="CHEBI:15378"/>
        <dbReference type="ChEBI" id="CHEBI:136912"/>
        <dbReference type="ChEBI" id="CHEBI:140656"/>
        <dbReference type="ChEBI" id="CHEBI:140657"/>
        <dbReference type="ChEBI" id="CHEBI:140660"/>
        <dbReference type="EC" id="2.3.1.269"/>
    </reaction>
</comment>
<proteinExistence type="inferred from homology"/>
<feature type="transmembrane region" description="Helical" evidence="8">
    <location>
        <begin position="206"/>
        <end position="223"/>
    </location>
</feature>
<dbReference type="EMBL" id="BAABKO010000001">
    <property type="protein sequence ID" value="GAA4766469.1"/>
    <property type="molecule type" value="Genomic_DNA"/>
</dbReference>
<comment type="similarity">
    <text evidence="8">Belongs to the CN hydrolase family. Apolipoprotein N-acyltransferase subfamily.</text>
</comment>
<evidence type="ECO:0000259" key="9">
    <source>
        <dbReference type="PROSITE" id="PS50263"/>
    </source>
</evidence>
<comment type="caution">
    <text evidence="10">The sequence shown here is derived from an EMBL/GenBank/DDBJ whole genome shotgun (WGS) entry which is preliminary data.</text>
</comment>
<dbReference type="Pfam" id="PF20154">
    <property type="entry name" value="LNT_N"/>
    <property type="match status" value="1"/>
</dbReference>
<keyword evidence="6 8" id="KW-0472">Membrane</keyword>
<comment type="function">
    <text evidence="8">Catalyzes the phospholipid dependent N-acylation of the N-terminal cysteine of apolipoprotein, the last step in lipoprotein maturation.</text>
</comment>
<feature type="domain" description="CN hydrolase" evidence="9">
    <location>
        <begin position="231"/>
        <end position="482"/>
    </location>
</feature>
<accession>A0ABP8ZV07</accession>
<dbReference type="Pfam" id="PF00795">
    <property type="entry name" value="CN_hydrolase"/>
    <property type="match status" value="1"/>
</dbReference>
<dbReference type="PANTHER" id="PTHR38686:SF1">
    <property type="entry name" value="APOLIPOPROTEIN N-ACYLTRANSFERASE"/>
    <property type="match status" value="1"/>
</dbReference>
<keyword evidence="5 8" id="KW-1133">Transmembrane helix</keyword>
<evidence type="ECO:0000256" key="2">
    <source>
        <dbReference type="ARBA" id="ARBA00022475"/>
    </source>
</evidence>
<feature type="transmembrane region" description="Helical" evidence="8">
    <location>
        <begin position="495"/>
        <end position="514"/>
    </location>
</feature>
<feature type="transmembrane region" description="Helical" evidence="8">
    <location>
        <begin position="85"/>
        <end position="113"/>
    </location>
</feature>
<feature type="transmembrane region" description="Helical" evidence="8">
    <location>
        <begin position="167"/>
        <end position="194"/>
    </location>
</feature>
<dbReference type="EC" id="2.3.1.269" evidence="8"/>
<dbReference type="InterPro" id="IPR003010">
    <property type="entry name" value="C-N_Hydrolase"/>
</dbReference>
<evidence type="ECO:0000313" key="11">
    <source>
        <dbReference type="Proteomes" id="UP001501645"/>
    </source>
</evidence>
<sequence>MPERPLLPLRAAILAAAAGGLALDAAFPSLGVWPLAFVAVTLSLASLRGRRAWAAVLVGGVFGACFYLPHISWAAGFLGDDPFAWAPWVALATVETVFLAAGAVPIALAYRWLPRLRDTPWMRMTALPAVVAAVWTTREIVLGSWPYGGFAWGRIGMSQSESPLATVASWIGVSGLTFLMVLLCALILEAGILFSARKTGRRGWRLAVLPAIVAIALLATPQFPTTPAGTLSVGAVQGDGPAAYMDEREPYAVLNAQIAASEPLRGLDLDVVVWPEGGVDSDPLYNGATAAALDAVVDDLGAPLLMNAASARGGDPTDPATPIYNTSMLWTGNGAEQLHSKRHPVPFGEYVPDRAFFEALAPDLIGLIQREYTPGDDSPVFDIDGVAAGLAICFDVISDAFIAEGIRDGAQVFLLQTNNADFRGTDENLQQLAFARMRAIETGRSVVNLSTTGTSQIIAPDGTTLDALPIDEAGVMVADVELRDGTTAGVAAGPWVQAAMPLGLVAIALAGLLARRRARA</sequence>
<dbReference type="Gene3D" id="3.60.110.10">
    <property type="entry name" value="Carbon-nitrogen hydrolase"/>
    <property type="match status" value="1"/>
</dbReference>
<keyword evidence="4 8" id="KW-0812">Transmembrane</keyword>
<evidence type="ECO:0000256" key="7">
    <source>
        <dbReference type="ARBA" id="ARBA00023315"/>
    </source>
</evidence>
<dbReference type="Proteomes" id="UP001501645">
    <property type="component" value="Unassembled WGS sequence"/>
</dbReference>
<dbReference type="CDD" id="cd07571">
    <property type="entry name" value="ALP_N-acyl_transferase"/>
    <property type="match status" value="1"/>
</dbReference>
<feature type="transmembrane region" description="Helical" evidence="8">
    <location>
        <begin position="125"/>
        <end position="147"/>
    </location>
</feature>
<dbReference type="RefSeq" id="WP_345436018.1">
    <property type="nucleotide sequence ID" value="NZ_BAABKO010000001.1"/>
</dbReference>
<dbReference type="InterPro" id="IPR036526">
    <property type="entry name" value="C-N_Hydrolase_sf"/>
</dbReference>
<evidence type="ECO:0000256" key="5">
    <source>
        <dbReference type="ARBA" id="ARBA00022989"/>
    </source>
</evidence>
<dbReference type="PROSITE" id="PS50263">
    <property type="entry name" value="CN_HYDROLASE"/>
    <property type="match status" value="1"/>
</dbReference>
<keyword evidence="7 8" id="KW-0012">Acyltransferase</keyword>
<feature type="transmembrane region" description="Helical" evidence="8">
    <location>
        <begin position="54"/>
        <end position="73"/>
    </location>
</feature>
<keyword evidence="3 8" id="KW-0808">Transferase</keyword>
<evidence type="ECO:0000256" key="3">
    <source>
        <dbReference type="ARBA" id="ARBA00022679"/>
    </source>
</evidence>
<evidence type="ECO:0000256" key="4">
    <source>
        <dbReference type="ARBA" id="ARBA00022692"/>
    </source>
</evidence>
<dbReference type="PANTHER" id="PTHR38686">
    <property type="entry name" value="APOLIPOPROTEIN N-ACYLTRANSFERASE"/>
    <property type="match status" value="1"/>
</dbReference>
<dbReference type="InterPro" id="IPR045378">
    <property type="entry name" value="LNT_N"/>
</dbReference>
<dbReference type="SUPFAM" id="SSF56317">
    <property type="entry name" value="Carbon-nitrogen hydrolase"/>
    <property type="match status" value="1"/>
</dbReference>
<keyword evidence="11" id="KW-1185">Reference proteome</keyword>
<reference evidence="11" key="1">
    <citation type="journal article" date="2019" name="Int. J. Syst. Evol. Microbiol.">
        <title>The Global Catalogue of Microorganisms (GCM) 10K type strain sequencing project: providing services to taxonomists for standard genome sequencing and annotation.</title>
        <authorList>
            <consortium name="The Broad Institute Genomics Platform"/>
            <consortium name="The Broad Institute Genome Sequencing Center for Infectious Disease"/>
            <person name="Wu L."/>
            <person name="Ma J."/>
        </authorList>
    </citation>
    <scope>NUCLEOTIDE SEQUENCE [LARGE SCALE GENOMIC DNA]</scope>
    <source>
        <strain evidence="11">JCM 18537</strain>
    </source>
</reference>
<evidence type="ECO:0000256" key="1">
    <source>
        <dbReference type="ARBA" id="ARBA00004651"/>
    </source>
</evidence>
<protein>
    <recommendedName>
        <fullName evidence="8">Apolipoprotein N-acyltransferase</fullName>
        <shortName evidence="8">ALP N-acyltransferase</shortName>
        <ecNumber evidence="8">2.3.1.269</ecNumber>
    </recommendedName>
</protein>
<dbReference type="NCBIfam" id="TIGR00546">
    <property type="entry name" value="lnt"/>
    <property type="match status" value="1"/>
</dbReference>